<dbReference type="RefSeq" id="WP_241426019.1">
    <property type="nucleotide sequence ID" value="NZ_JABTDW010000001.1"/>
</dbReference>
<organism evidence="1 2">
    <name type="scientific">Clostridium beijerinckii</name>
    <name type="common">Clostridium MP</name>
    <dbReference type="NCBI Taxonomy" id="1520"/>
    <lineage>
        <taxon>Bacteria</taxon>
        <taxon>Bacillati</taxon>
        <taxon>Bacillota</taxon>
        <taxon>Clostridia</taxon>
        <taxon>Eubacteriales</taxon>
        <taxon>Clostridiaceae</taxon>
        <taxon>Clostridium</taxon>
    </lineage>
</organism>
<proteinExistence type="predicted"/>
<sequence>MKKIIVLEGQIDLFNMPIQEPIIKPKEKVIVEKQEMKEDHFQKIINLYKESCNRIIKTVSGALLVELEDKTKYFNGQGVHEFDLGANVGLMPADEILFVNKDKELNNLQLKKLNDMKVTQYIKRKGDSNVIIPGEKTVVINYKGWVIEYEQKPKYHENELFVTEMAKEITDLDNKVTKMDGNITEFEIDEIVEIEYKGIKGTGKVVRVYNNGETINVEWEGKHTAFYYKNVNKID</sequence>
<evidence type="ECO:0000313" key="1">
    <source>
        <dbReference type="EMBL" id="NSB15853.1"/>
    </source>
</evidence>
<evidence type="ECO:0000313" key="2">
    <source>
        <dbReference type="Proteomes" id="UP000822184"/>
    </source>
</evidence>
<name>A0AAE5H7F5_CLOBE</name>
<dbReference type="EMBL" id="JABTDW010000001">
    <property type="protein sequence ID" value="NSB15853.1"/>
    <property type="molecule type" value="Genomic_DNA"/>
</dbReference>
<dbReference type="AlphaFoldDB" id="A0AAE5H7F5"/>
<reference evidence="1" key="1">
    <citation type="submission" date="2020-06" db="EMBL/GenBank/DDBJ databases">
        <title>Genomic insights into acetone-butanol-ethanol (ABE) fermentation by sequencing solventogenic clostridia strains.</title>
        <authorList>
            <person name="Brown S."/>
        </authorList>
    </citation>
    <scope>NUCLEOTIDE SEQUENCE</scope>
    <source>
        <strain evidence="1">DJ123</strain>
    </source>
</reference>
<gene>
    <name evidence="1" type="ORF">BCD95_004112</name>
</gene>
<dbReference type="Proteomes" id="UP000822184">
    <property type="component" value="Unassembled WGS sequence"/>
</dbReference>
<protein>
    <submittedName>
        <fullName evidence="1">Signal peptidase I</fullName>
    </submittedName>
</protein>
<comment type="caution">
    <text evidence="1">The sequence shown here is derived from an EMBL/GenBank/DDBJ whole genome shotgun (WGS) entry which is preliminary data.</text>
</comment>
<accession>A0AAE5H7F5</accession>